<evidence type="ECO:0008006" key="3">
    <source>
        <dbReference type="Google" id="ProtNLM"/>
    </source>
</evidence>
<proteinExistence type="predicted"/>
<protein>
    <recommendedName>
        <fullName evidence="3">Secreted protein</fullName>
    </recommendedName>
</protein>
<comment type="caution">
    <text evidence="1">The sequence shown here is derived from an EMBL/GenBank/DDBJ whole genome shotgun (WGS) entry which is preliminary data.</text>
</comment>
<accession>A0ABS9Z3M9</accession>
<name>A0ABS9Z3M9_9HYPH</name>
<dbReference type="Proteomes" id="UP001139104">
    <property type="component" value="Unassembled WGS sequence"/>
</dbReference>
<reference evidence="1" key="1">
    <citation type="journal article" date="2022" name="ISME J.">
        <title>Identification of active gaseous-alkane degraders at natural gas seeps.</title>
        <authorList>
            <person name="Farhan Ul Haque M."/>
            <person name="Hernandez M."/>
            <person name="Crombie A.T."/>
            <person name="Murrell J.C."/>
        </authorList>
    </citation>
    <scope>NUCLEOTIDE SEQUENCE</scope>
    <source>
        <strain evidence="1">PC2</strain>
    </source>
</reference>
<gene>
    <name evidence="1" type="ORF">K2U94_05790</name>
</gene>
<dbReference type="RefSeq" id="WP_243066298.1">
    <property type="nucleotide sequence ID" value="NZ_JAIVFK010000040.1"/>
</dbReference>
<sequence>MAVFTAVVLFCQLSVPPQNCDETRAIDVISTRVDNQFACLRGLQETMARGALREGLGETVYMKTQCVRRQKTSSLTGE</sequence>
<organism evidence="1 2">
    <name type="scientific">Candidatus Rhodoblastus alkanivorans</name>
    <dbReference type="NCBI Taxonomy" id="2954117"/>
    <lineage>
        <taxon>Bacteria</taxon>
        <taxon>Pseudomonadati</taxon>
        <taxon>Pseudomonadota</taxon>
        <taxon>Alphaproteobacteria</taxon>
        <taxon>Hyphomicrobiales</taxon>
        <taxon>Rhodoblastaceae</taxon>
        <taxon>Rhodoblastus</taxon>
    </lineage>
</organism>
<evidence type="ECO:0000313" key="2">
    <source>
        <dbReference type="Proteomes" id="UP001139104"/>
    </source>
</evidence>
<keyword evidence="2" id="KW-1185">Reference proteome</keyword>
<evidence type="ECO:0000313" key="1">
    <source>
        <dbReference type="EMBL" id="MCI4682273.1"/>
    </source>
</evidence>
<dbReference type="EMBL" id="JAIVFP010000001">
    <property type="protein sequence ID" value="MCI4682273.1"/>
    <property type="molecule type" value="Genomic_DNA"/>
</dbReference>